<protein>
    <recommendedName>
        <fullName evidence="8">Chitin-binding type-2 domain-containing protein</fullName>
    </recommendedName>
</protein>
<evidence type="ECO:0000256" key="2">
    <source>
        <dbReference type="ARBA" id="ARBA00022729"/>
    </source>
</evidence>
<keyword evidence="2 7" id="KW-0732">Signal</keyword>
<evidence type="ECO:0000256" key="4">
    <source>
        <dbReference type="ARBA" id="ARBA00023157"/>
    </source>
</evidence>
<evidence type="ECO:0000256" key="3">
    <source>
        <dbReference type="ARBA" id="ARBA00022737"/>
    </source>
</evidence>
<dbReference type="SUPFAM" id="SSF57625">
    <property type="entry name" value="Invertebrate chitin-binding proteins"/>
    <property type="match status" value="4"/>
</dbReference>
<dbReference type="EMBL" id="CAVLGL010000024">
    <property type="protein sequence ID" value="CAK1580894.1"/>
    <property type="molecule type" value="Genomic_DNA"/>
</dbReference>
<proteinExistence type="predicted"/>
<dbReference type="PROSITE" id="PS50940">
    <property type="entry name" value="CHIT_BIND_II"/>
    <property type="match status" value="4"/>
</dbReference>
<feature type="compositionally biased region" description="Basic and acidic residues" evidence="6">
    <location>
        <begin position="259"/>
        <end position="268"/>
    </location>
</feature>
<dbReference type="InterPro" id="IPR036508">
    <property type="entry name" value="Chitin-bd_dom_sf"/>
</dbReference>
<dbReference type="PANTHER" id="PTHR23301">
    <property type="entry name" value="CHITIN BINDING PERITROPHIN-A"/>
    <property type="match status" value="1"/>
</dbReference>
<reference evidence="9 10" key="1">
    <citation type="submission" date="2023-11" db="EMBL/GenBank/DDBJ databases">
        <authorList>
            <person name="Hedman E."/>
            <person name="Englund M."/>
            <person name="Stromberg M."/>
            <person name="Nyberg Akerstrom W."/>
            <person name="Nylinder S."/>
            <person name="Jareborg N."/>
            <person name="Kallberg Y."/>
            <person name="Kronander E."/>
        </authorList>
    </citation>
    <scope>NUCLEOTIDE SEQUENCE [LARGE SCALE GENOMIC DNA]</scope>
</reference>
<feature type="domain" description="Chitin-binding type-2" evidence="8">
    <location>
        <begin position="115"/>
        <end position="173"/>
    </location>
</feature>
<feature type="region of interest" description="Disordered" evidence="6">
    <location>
        <begin position="257"/>
        <end position="312"/>
    </location>
</feature>
<dbReference type="Pfam" id="PF01607">
    <property type="entry name" value="CBM_14"/>
    <property type="match status" value="4"/>
</dbReference>
<evidence type="ECO:0000256" key="5">
    <source>
        <dbReference type="ARBA" id="ARBA00023180"/>
    </source>
</evidence>
<gene>
    <name evidence="9" type="ORF">PARMNEM_LOCUS2629</name>
</gene>
<comment type="caution">
    <text evidence="9">The sequence shown here is derived from an EMBL/GenBank/DDBJ whole genome shotgun (WGS) entry which is preliminary data.</text>
</comment>
<feature type="compositionally biased region" description="Acidic residues" evidence="6">
    <location>
        <begin position="269"/>
        <end position="300"/>
    </location>
</feature>
<keyword evidence="4" id="KW-1015">Disulfide bond</keyword>
<sequence length="405" mass="46205">MEVAVTILFVAAVLAVEDIGPCPKEQDGNFNIERLLPHSECNKFYKCIQGEPVEMFCADGLFFNSIFRYCDWAPNVDCGERTVPTGKVLATNQVDEQKLEAESENPEAAEIEFLENGCPVDPVIHWLLPHENDCSLFFYCVWGEKVQRSCPNSLHFNRKLQVCDWPQFAECTVNDITGIILLVSFLALFGIGYADNQCPKEQETNWQIELLLKHEDCDKFYKCTLGQPIEMRCPGGLYFNTEISQCDWKDNVDCSGRNMSDDNNLKPEESDELGTDDEYQNESEEIDDASEMVEDSEEKDTDLGGDINSSQEKPELSELEFLENGCPVNPQIHWLLPHEDDCNLFYYCVFGEKEQRNCPSSLHFNKQSQVCDWPDEAGCSKSLEDNTFIEHEIIKTIETVVDIKL</sequence>
<keyword evidence="10" id="KW-1185">Reference proteome</keyword>
<evidence type="ECO:0000256" key="7">
    <source>
        <dbReference type="SAM" id="SignalP"/>
    </source>
</evidence>
<dbReference type="InterPro" id="IPR002557">
    <property type="entry name" value="Chitin-bd_dom"/>
</dbReference>
<dbReference type="GO" id="GO:0005576">
    <property type="term" value="C:extracellular region"/>
    <property type="evidence" value="ECO:0007669"/>
    <property type="project" value="InterPro"/>
</dbReference>
<accession>A0AAV1KEV7</accession>
<dbReference type="Proteomes" id="UP001314205">
    <property type="component" value="Unassembled WGS sequence"/>
</dbReference>
<feature type="domain" description="Chitin-binding type-2" evidence="8">
    <location>
        <begin position="19"/>
        <end position="80"/>
    </location>
</feature>
<evidence type="ECO:0000256" key="1">
    <source>
        <dbReference type="ARBA" id="ARBA00022669"/>
    </source>
</evidence>
<feature type="signal peptide" evidence="7">
    <location>
        <begin position="1"/>
        <end position="15"/>
    </location>
</feature>
<name>A0AAV1KEV7_9NEOP</name>
<dbReference type="Gene3D" id="2.170.140.10">
    <property type="entry name" value="Chitin binding domain"/>
    <property type="match status" value="4"/>
</dbReference>
<dbReference type="AlphaFoldDB" id="A0AAV1KEV7"/>
<feature type="chain" id="PRO_5043561568" description="Chitin-binding type-2 domain-containing protein" evidence="7">
    <location>
        <begin position="16"/>
        <end position="405"/>
    </location>
</feature>
<dbReference type="SMART" id="SM00494">
    <property type="entry name" value="ChtBD2"/>
    <property type="match status" value="4"/>
</dbReference>
<dbReference type="PANTHER" id="PTHR23301:SF0">
    <property type="entry name" value="CHITIN-BINDING TYPE-2 DOMAIN-CONTAINING PROTEIN-RELATED"/>
    <property type="match status" value="1"/>
</dbReference>
<feature type="domain" description="Chitin-binding type-2" evidence="8">
    <location>
        <begin position="195"/>
        <end position="256"/>
    </location>
</feature>
<evidence type="ECO:0000256" key="6">
    <source>
        <dbReference type="SAM" id="MobiDB-lite"/>
    </source>
</evidence>
<evidence type="ECO:0000313" key="10">
    <source>
        <dbReference type="Proteomes" id="UP001314205"/>
    </source>
</evidence>
<evidence type="ECO:0000259" key="8">
    <source>
        <dbReference type="PROSITE" id="PS50940"/>
    </source>
</evidence>
<keyword evidence="5" id="KW-0325">Glycoprotein</keyword>
<organism evidence="9 10">
    <name type="scientific">Parnassius mnemosyne</name>
    <name type="common">clouded apollo</name>
    <dbReference type="NCBI Taxonomy" id="213953"/>
    <lineage>
        <taxon>Eukaryota</taxon>
        <taxon>Metazoa</taxon>
        <taxon>Ecdysozoa</taxon>
        <taxon>Arthropoda</taxon>
        <taxon>Hexapoda</taxon>
        <taxon>Insecta</taxon>
        <taxon>Pterygota</taxon>
        <taxon>Neoptera</taxon>
        <taxon>Endopterygota</taxon>
        <taxon>Lepidoptera</taxon>
        <taxon>Glossata</taxon>
        <taxon>Ditrysia</taxon>
        <taxon>Papilionoidea</taxon>
        <taxon>Papilionidae</taxon>
        <taxon>Parnassiinae</taxon>
        <taxon>Parnassini</taxon>
        <taxon>Parnassius</taxon>
        <taxon>Driopa</taxon>
    </lineage>
</organism>
<feature type="domain" description="Chitin-binding type-2" evidence="8">
    <location>
        <begin position="323"/>
        <end position="381"/>
    </location>
</feature>
<dbReference type="InterPro" id="IPR051940">
    <property type="entry name" value="Chitin_bind-dev_reg"/>
</dbReference>
<dbReference type="GO" id="GO:0008061">
    <property type="term" value="F:chitin binding"/>
    <property type="evidence" value="ECO:0007669"/>
    <property type="project" value="UniProtKB-KW"/>
</dbReference>
<keyword evidence="3" id="KW-0677">Repeat</keyword>
<keyword evidence="1" id="KW-0147">Chitin-binding</keyword>
<evidence type="ECO:0000313" key="9">
    <source>
        <dbReference type="EMBL" id="CAK1580894.1"/>
    </source>
</evidence>